<keyword evidence="6" id="KW-0378">Hydrolase</keyword>
<feature type="domain" description="Helicase C-terminal" evidence="5">
    <location>
        <begin position="419"/>
        <end position="571"/>
    </location>
</feature>
<proteinExistence type="predicted"/>
<dbReference type="STRING" id="768706.Desor_5504"/>
<dbReference type="InterPro" id="IPR027417">
    <property type="entry name" value="P-loop_NTPase"/>
</dbReference>
<feature type="domain" description="Helicase ATP-binding" evidence="4">
    <location>
        <begin position="240"/>
        <end position="392"/>
    </location>
</feature>
<dbReference type="PROSITE" id="PS51192">
    <property type="entry name" value="HELICASE_ATP_BIND_1"/>
    <property type="match status" value="1"/>
</dbReference>
<dbReference type="GO" id="GO:0043138">
    <property type="term" value="F:3'-5' DNA helicase activity"/>
    <property type="evidence" value="ECO:0007669"/>
    <property type="project" value="TreeGrafter"/>
</dbReference>
<evidence type="ECO:0000256" key="2">
    <source>
        <dbReference type="ARBA" id="ARBA00022840"/>
    </source>
</evidence>
<dbReference type="PROSITE" id="PS51194">
    <property type="entry name" value="HELICASE_CTER"/>
    <property type="match status" value="1"/>
</dbReference>
<evidence type="ECO:0000256" key="1">
    <source>
        <dbReference type="ARBA" id="ARBA00022741"/>
    </source>
</evidence>
<evidence type="ECO:0000313" key="6">
    <source>
        <dbReference type="EMBL" id="AET70878.1"/>
    </source>
</evidence>
<gene>
    <name evidence="6" type="ordered locus">Desor_5504</name>
</gene>
<dbReference type="PANTHER" id="PTHR30580:SF1">
    <property type="entry name" value="COMF OPERON PROTEIN 1"/>
    <property type="match status" value="1"/>
</dbReference>
<dbReference type="GO" id="GO:0006310">
    <property type="term" value="P:DNA recombination"/>
    <property type="evidence" value="ECO:0007669"/>
    <property type="project" value="TreeGrafter"/>
</dbReference>
<keyword evidence="2" id="KW-0067">ATP-binding</keyword>
<protein>
    <submittedName>
        <fullName evidence="6">Superfamily II DNA/RNA helicase required for DNA uptake (Late competence protein)</fullName>
    </submittedName>
</protein>
<keyword evidence="1" id="KW-0547">Nucleotide-binding</keyword>
<dbReference type="GO" id="GO:0003677">
    <property type="term" value="F:DNA binding"/>
    <property type="evidence" value="ECO:0007669"/>
    <property type="project" value="UniProtKB-KW"/>
</dbReference>
<dbReference type="InterPro" id="IPR001650">
    <property type="entry name" value="Helicase_C-like"/>
</dbReference>
<sequence length="574" mass="64656">MLFILTLNKDCEVGFIPFQAGVTLDSKVIHCLSEPLPLAVIQTVSETLPKKPPLHPWGQKKNPELTKKQILKALKRLLGDSKDFAWEDVSGERRFYPGVEGQAQKERVACFDFNQIVRGKQLSSGDLQRLARDLGVKGDIISQFAQQNVRGGWAEWVPSVKQVKGKWQCQRCGEKDLEEWPSIYGRALTCRGCISMGSSTSLDVLYRDKRRLLNRPAKVIFQPHWSLTEAQRKASDEVLEFVKHSRSEALLWAACGAGKTEVCFPAAAWALKQGKSVLFAAPRQDVIHDIEPRFRKDFPSYPIQILTGMITNKLQAGGLVLATTHQVLRFWRSFDVIFMDEIDAFPYHGSRTLEWGLKQALSEGGKLLYLTATPTPERLKAAENGEVLLIRLPSRHHRNPLPAPVWVRSGKFLEASAGSMDQWGKQLELLRAEGPVLVFVPKISWVAPWVKCLEQRHPRWCINGSYSADPERGKKIKELQQGSYDIFVSTTILERGITLPGIQVAVLGADHPVFDERALVQMAGRVGRTLESPGGKVLFIAQERTKAMKRAVEWIEEQNRQAFKLGLIDNGERR</sequence>
<name>G7WGE6_DESOD</name>
<keyword evidence="7" id="KW-1185">Reference proteome</keyword>
<dbReference type="Gene3D" id="3.40.50.300">
    <property type="entry name" value="P-loop containing nucleotide triphosphate hydrolases"/>
    <property type="match status" value="2"/>
</dbReference>
<reference evidence="6 7" key="2">
    <citation type="journal article" date="2012" name="J. Bacteriol.">
        <title>Complete genome sequences of Desulfosporosinus orientis DSM765T, Desulfosporosinus youngiae DSM17734T, Desulfosporosinus meridiei DSM13257T, and Desulfosporosinus acidiphilus DSM22704T.</title>
        <authorList>
            <person name="Pester M."/>
            <person name="Brambilla E."/>
            <person name="Alazard D."/>
            <person name="Rattei T."/>
            <person name="Weinmaier T."/>
            <person name="Han J."/>
            <person name="Lucas S."/>
            <person name="Lapidus A."/>
            <person name="Cheng J.F."/>
            <person name="Goodwin L."/>
            <person name="Pitluck S."/>
            <person name="Peters L."/>
            <person name="Ovchinnikova G."/>
            <person name="Teshima H."/>
            <person name="Detter J.C."/>
            <person name="Han C.S."/>
            <person name="Tapia R."/>
            <person name="Land M.L."/>
            <person name="Hauser L."/>
            <person name="Kyrpides N.C."/>
            <person name="Ivanova N.N."/>
            <person name="Pagani I."/>
            <person name="Huntmann M."/>
            <person name="Wei C.L."/>
            <person name="Davenport K.W."/>
            <person name="Daligault H."/>
            <person name="Chain P.S."/>
            <person name="Chen A."/>
            <person name="Mavromatis K."/>
            <person name="Markowitz V."/>
            <person name="Szeto E."/>
            <person name="Mikhailova N."/>
            <person name="Pati A."/>
            <person name="Wagner M."/>
            <person name="Woyke T."/>
            <person name="Ollivier B."/>
            <person name="Klenk H.P."/>
            <person name="Spring S."/>
            <person name="Loy A."/>
        </authorList>
    </citation>
    <scope>NUCLEOTIDE SEQUENCE [LARGE SCALE GENOMIC DNA]</scope>
    <source>
        <strain evidence="7">ATCC 19365 / DSM 765 / NCIMB 8382 / VKM B-1628</strain>
    </source>
</reference>
<dbReference type="PANTHER" id="PTHR30580">
    <property type="entry name" value="PRIMOSOMAL PROTEIN N"/>
    <property type="match status" value="1"/>
</dbReference>
<dbReference type="KEGG" id="dor:Desor_5504"/>
<evidence type="ECO:0000313" key="7">
    <source>
        <dbReference type="Proteomes" id="UP000006346"/>
    </source>
</evidence>
<dbReference type="Pfam" id="PF04851">
    <property type="entry name" value="ResIII"/>
    <property type="match status" value="1"/>
</dbReference>
<evidence type="ECO:0000259" key="4">
    <source>
        <dbReference type="PROSITE" id="PS51192"/>
    </source>
</evidence>
<dbReference type="HOGENOM" id="CLU_024742_3_1_9"/>
<accession>G7WGE6</accession>
<dbReference type="OrthoDB" id="2077914at2"/>
<dbReference type="eggNOG" id="COG4098">
    <property type="taxonomic scope" value="Bacteria"/>
</dbReference>
<keyword evidence="6" id="KW-0347">Helicase</keyword>
<dbReference type="GO" id="GO:0005524">
    <property type="term" value="F:ATP binding"/>
    <property type="evidence" value="ECO:0007669"/>
    <property type="project" value="UniProtKB-KW"/>
</dbReference>
<dbReference type="InterPro" id="IPR014001">
    <property type="entry name" value="Helicase_ATP-bd"/>
</dbReference>
<dbReference type="InterPro" id="IPR006935">
    <property type="entry name" value="Helicase/UvrB_N"/>
</dbReference>
<evidence type="ECO:0000256" key="3">
    <source>
        <dbReference type="ARBA" id="ARBA00023125"/>
    </source>
</evidence>
<dbReference type="AlphaFoldDB" id="G7WGE6"/>
<dbReference type="PATRIC" id="fig|768706.3.peg.5608"/>
<dbReference type="SUPFAM" id="SSF52540">
    <property type="entry name" value="P-loop containing nucleoside triphosphate hydrolases"/>
    <property type="match status" value="1"/>
</dbReference>
<dbReference type="EMBL" id="CP003108">
    <property type="protein sequence ID" value="AET70878.1"/>
    <property type="molecule type" value="Genomic_DNA"/>
</dbReference>
<dbReference type="GO" id="GO:0016787">
    <property type="term" value="F:hydrolase activity"/>
    <property type="evidence" value="ECO:0007669"/>
    <property type="project" value="InterPro"/>
</dbReference>
<keyword evidence="3" id="KW-0238">DNA-binding</keyword>
<dbReference type="SMART" id="SM00490">
    <property type="entry name" value="HELICc"/>
    <property type="match status" value="1"/>
</dbReference>
<reference evidence="7" key="1">
    <citation type="submission" date="2011-11" db="EMBL/GenBank/DDBJ databases">
        <title>Complete sequence of Desulfosporosinus orientis DSM 765.</title>
        <authorList>
            <person name="Lucas S."/>
            <person name="Han J."/>
            <person name="Lapidus A."/>
            <person name="Cheng J.-F."/>
            <person name="Goodwin L."/>
            <person name="Pitluck S."/>
            <person name="Peters L."/>
            <person name="Ovchinnikova G."/>
            <person name="Teshima H."/>
            <person name="Detter J.C."/>
            <person name="Han C."/>
            <person name="Tapia R."/>
            <person name="Land M."/>
            <person name="Hauser L."/>
            <person name="Kyrpides N."/>
            <person name="Ivanova N."/>
            <person name="Pagani I."/>
            <person name="Pester M."/>
            <person name="Spring S."/>
            <person name="Ollivier B."/>
            <person name="Rattei T."/>
            <person name="Klenk H.-P."/>
            <person name="Wagner M."/>
            <person name="Loy A."/>
            <person name="Woyke T."/>
        </authorList>
    </citation>
    <scope>NUCLEOTIDE SEQUENCE [LARGE SCALE GENOMIC DNA]</scope>
    <source>
        <strain evidence="7">ATCC 19365 / DSM 765 / NCIMB 8382 / VKM B-1628</strain>
    </source>
</reference>
<dbReference type="GO" id="GO:0006270">
    <property type="term" value="P:DNA replication initiation"/>
    <property type="evidence" value="ECO:0007669"/>
    <property type="project" value="TreeGrafter"/>
</dbReference>
<dbReference type="SMART" id="SM00487">
    <property type="entry name" value="DEXDc"/>
    <property type="match status" value="1"/>
</dbReference>
<dbReference type="Pfam" id="PF00271">
    <property type="entry name" value="Helicase_C"/>
    <property type="match status" value="1"/>
</dbReference>
<organism evidence="6 7">
    <name type="scientific">Desulfosporosinus orientis (strain ATCC 19365 / DSM 765 / NCIMB 8382 / VKM B-1628 / Singapore I)</name>
    <name type="common">Desulfotomaculum orientis</name>
    <dbReference type="NCBI Taxonomy" id="768706"/>
    <lineage>
        <taxon>Bacteria</taxon>
        <taxon>Bacillati</taxon>
        <taxon>Bacillota</taxon>
        <taxon>Clostridia</taxon>
        <taxon>Eubacteriales</taxon>
        <taxon>Desulfitobacteriaceae</taxon>
        <taxon>Desulfosporosinus</taxon>
    </lineage>
</organism>
<evidence type="ECO:0000259" key="5">
    <source>
        <dbReference type="PROSITE" id="PS51194"/>
    </source>
</evidence>
<dbReference type="RefSeq" id="WP_014187680.1">
    <property type="nucleotide sequence ID" value="NC_016584.1"/>
</dbReference>
<dbReference type="GO" id="GO:0006302">
    <property type="term" value="P:double-strand break repair"/>
    <property type="evidence" value="ECO:0007669"/>
    <property type="project" value="TreeGrafter"/>
</dbReference>
<dbReference type="Proteomes" id="UP000006346">
    <property type="component" value="Chromosome"/>
</dbReference>